<feature type="domain" description="Lipase maturation factor 1/2 C-terminal" evidence="9">
    <location>
        <begin position="360"/>
        <end position="497"/>
    </location>
</feature>
<dbReference type="Proteomes" id="UP000005824">
    <property type="component" value="Unassembled WGS sequence"/>
</dbReference>
<comment type="similarity">
    <text evidence="2">Belongs to the lipase maturation factor family.</text>
</comment>
<feature type="transmembrane region" description="Helical" evidence="7">
    <location>
        <begin position="259"/>
        <end position="276"/>
    </location>
</feature>
<dbReference type="eggNOG" id="COG3011">
    <property type="taxonomic scope" value="Bacteria"/>
</dbReference>
<evidence type="ECO:0000313" key="10">
    <source>
        <dbReference type="EMBL" id="EDY17733.1"/>
    </source>
</evidence>
<name>B4D782_9BACT</name>
<dbReference type="AlphaFoldDB" id="B4D782"/>
<dbReference type="PANTHER" id="PTHR14463:SF10">
    <property type="entry name" value="LIPASE MATURATION FACTOR 1"/>
    <property type="match status" value="1"/>
</dbReference>
<comment type="subcellular location">
    <subcellularLocation>
        <location evidence="1">Endoplasmic reticulum membrane</location>
        <topology evidence="1">Multi-pass membrane protein</topology>
    </subcellularLocation>
</comment>
<dbReference type="Pfam" id="PF06762">
    <property type="entry name" value="LMF1"/>
    <property type="match status" value="1"/>
</dbReference>
<feature type="transmembrane region" description="Helical" evidence="7">
    <location>
        <begin position="175"/>
        <end position="193"/>
    </location>
</feature>
<evidence type="ECO:0000256" key="3">
    <source>
        <dbReference type="ARBA" id="ARBA00022692"/>
    </source>
</evidence>
<dbReference type="STRING" id="497964.CfE428DRAFT_4772"/>
<dbReference type="InterPro" id="IPR057433">
    <property type="entry name" value="LMF1/2_C"/>
</dbReference>
<evidence type="ECO:0000313" key="11">
    <source>
        <dbReference type="Proteomes" id="UP000005824"/>
    </source>
</evidence>
<evidence type="ECO:0008006" key="12">
    <source>
        <dbReference type="Google" id="ProtNLM"/>
    </source>
</evidence>
<feature type="transmembrane region" description="Helical" evidence="7">
    <location>
        <begin position="230"/>
        <end position="252"/>
    </location>
</feature>
<keyword evidence="5 7" id="KW-1133">Transmembrane helix</keyword>
<evidence type="ECO:0000259" key="9">
    <source>
        <dbReference type="Pfam" id="PF25179"/>
    </source>
</evidence>
<evidence type="ECO:0000256" key="7">
    <source>
        <dbReference type="SAM" id="Phobius"/>
    </source>
</evidence>
<organism evidence="10 11">
    <name type="scientific">Chthoniobacter flavus Ellin428</name>
    <dbReference type="NCBI Taxonomy" id="497964"/>
    <lineage>
        <taxon>Bacteria</taxon>
        <taxon>Pseudomonadati</taxon>
        <taxon>Verrucomicrobiota</taxon>
        <taxon>Spartobacteria</taxon>
        <taxon>Chthoniobacterales</taxon>
        <taxon>Chthoniobacteraceae</taxon>
        <taxon>Chthoniobacter</taxon>
    </lineage>
</organism>
<evidence type="ECO:0000256" key="1">
    <source>
        <dbReference type="ARBA" id="ARBA00004477"/>
    </source>
</evidence>
<keyword evidence="4" id="KW-0256">Endoplasmic reticulum</keyword>
<keyword evidence="6 7" id="KW-0472">Membrane</keyword>
<dbReference type="GO" id="GO:0051604">
    <property type="term" value="P:protein maturation"/>
    <property type="evidence" value="ECO:0007669"/>
    <property type="project" value="InterPro"/>
</dbReference>
<gene>
    <name evidence="10" type="ORF">CfE428DRAFT_4772</name>
</gene>
<dbReference type="InterPro" id="IPR009613">
    <property type="entry name" value="LMF"/>
</dbReference>
<dbReference type="Pfam" id="PF25179">
    <property type="entry name" value="LMF1_C"/>
    <property type="match status" value="1"/>
</dbReference>
<evidence type="ECO:0000256" key="2">
    <source>
        <dbReference type="ARBA" id="ARBA00005512"/>
    </source>
</evidence>
<sequence>MPPAPDEPPITKPAASSPAAPKSEYWLTRFVLLRFLGFIYFIAFLCAVKQLIPLIGHDGLLPADDFLHRLSEHLGSNSEGFFELPSLFWLGISDDGLMLVSWLGLILSVVVMCGYANSLIMLALWALYMSIVNVGQLWYGYGWEIQLLETGFLAVFLCPLLDWRPFPRRAPQVAVLWLYRWLIFRIMLGAGLIKLRGDACWRDLTCLYYHYETQPIPNPVSWWLYFRPHWFQRFGVLWNHFVELIVPWFGFYPRISRHIAGVLMVSFQIILIISGNLSFLNWLTIVPCLACFNDTFWARLLPRALVQRAHDATKRAQPSSGAEFAAVFLCLVIAILSLEPVMNLISPGQVMNTSFNRLSLVNTYGAFGTVGRERFEIIFEGTSDPSPQSATWREYEFVAKPGDPKRRPPIIAPYQPRIDWQIWFAAMATPQQYPWTFHFVWKLLHNDPGTLSLLANNPFPGEPPRYIRAELYRYHFAPPGTQDGAWWTRERVGEWLPPLSVDHPQFRQLLREEGWLKPNEP</sequence>
<dbReference type="EMBL" id="ABVL01000017">
    <property type="protein sequence ID" value="EDY17733.1"/>
    <property type="molecule type" value="Genomic_DNA"/>
</dbReference>
<keyword evidence="3 7" id="KW-0812">Transmembrane</keyword>
<keyword evidence="11" id="KW-1185">Reference proteome</keyword>
<dbReference type="InParanoid" id="B4D782"/>
<evidence type="ECO:0000256" key="6">
    <source>
        <dbReference type="ARBA" id="ARBA00023136"/>
    </source>
</evidence>
<feature type="transmembrane region" description="Helical" evidence="7">
    <location>
        <begin position="31"/>
        <end position="52"/>
    </location>
</feature>
<evidence type="ECO:0000256" key="5">
    <source>
        <dbReference type="ARBA" id="ARBA00022989"/>
    </source>
</evidence>
<feature type="transmembrane region" description="Helical" evidence="7">
    <location>
        <begin position="145"/>
        <end position="163"/>
    </location>
</feature>
<comment type="caution">
    <text evidence="10">The sequence shown here is derived from an EMBL/GenBank/DDBJ whole genome shotgun (WGS) entry which is preliminary data.</text>
</comment>
<evidence type="ECO:0000256" key="4">
    <source>
        <dbReference type="ARBA" id="ARBA00022824"/>
    </source>
</evidence>
<feature type="transmembrane region" description="Helical" evidence="7">
    <location>
        <begin position="96"/>
        <end position="115"/>
    </location>
</feature>
<dbReference type="PANTHER" id="PTHR14463">
    <property type="entry name" value="LIPASE MATURATION FACTOR"/>
    <property type="match status" value="1"/>
</dbReference>
<proteinExistence type="inferred from homology"/>
<reference evidence="10 11" key="1">
    <citation type="journal article" date="2011" name="J. Bacteriol.">
        <title>Genome sequence of Chthoniobacter flavus Ellin428, an aerobic heterotrophic soil bacterium.</title>
        <authorList>
            <person name="Kant R."/>
            <person name="van Passel M.W."/>
            <person name="Palva A."/>
            <person name="Lucas S."/>
            <person name="Lapidus A."/>
            <person name="Glavina Del Rio T."/>
            <person name="Dalin E."/>
            <person name="Tice H."/>
            <person name="Bruce D."/>
            <person name="Goodwin L."/>
            <person name="Pitluck S."/>
            <person name="Larimer F.W."/>
            <person name="Land M.L."/>
            <person name="Hauser L."/>
            <person name="Sangwan P."/>
            <person name="de Vos W.M."/>
            <person name="Janssen P.H."/>
            <person name="Smidt H."/>
        </authorList>
    </citation>
    <scope>NUCLEOTIDE SEQUENCE [LARGE SCALE GENOMIC DNA]</scope>
    <source>
        <strain evidence="10 11">Ellin428</strain>
    </source>
</reference>
<dbReference type="InterPro" id="IPR057434">
    <property type="entry name" value="LMF1/2_N"/>
</dbReference>
<protein>
    <recommendedName>
        <fullName evidence="12">Lipase maturation factor 1</fullName>
    </recommendedName>
</protein>
<feature type="transmembrane region" description="Helical" evidence="7">
    <location>
        <begin position="322"/>
        <end position="342"/>
    </location>
</feature>
<dbReference type="RefSeq" id="WP_006982093.1">
    <property type="nucleotide sequence ID" value="NZ_ABVL01000017.1"/>
</dbReference>
<evidence type="ECO:0000259" key="8">
    <source>
        <dbReference type="Pfam" id="PF06762"/>
    </source>
</evidence>
<feature type="domain" description="Lipase maturation factor 1/2 N-terminal" evidence="8">
    <location>
        <begin position="139"/>
        <end position="298"/>
    </location>
</feature>
<accession>B4D782</accession>